<name>A0A940MGJ1_9ACTN</name>
<dbReference type="Proteomes" id="UP000670475">
    <property type="component" value="Unassembled WGS sequence"/>
</dbReference>
<organism evidence="1 2">
    <name type="scientific">Streptomyces montanisoli</name>
    <dbReference type="NCBI Taxonomy" id="2798581"/>
    <lineage>
        <taxon>Bacteria</taxon>
        <taxon>Bacillati</taxon>
        <taxon>Actinomycetota</taxon>
        <taxon>Actinomycetes</taxon>
        <taxon>Kitasatosporales</taxon>
        <taxon>Streptomycetaceae</taxon>
        <taxon>Streptomyces</taxon>
    </lineage>
</organism>
<comment type="caution">
    <text evidence="1">The sequence shown here is derived from an EMBL/GenBank/DDBJ whole genome shotgun (WGS) entry which is preliminary data.</text>
</comment>
<keyword evidence="2" id="KW-1185">Reference proteome</keyword>
<protein>
    <submittedName>
        <fullName evidence="1">Uncharacterized protein</fullName>
    </submittedName>
</protein>
<proteinExistence type="predicted"/>
<reference evidence="1" key="1">
    <citation type="submission" date="2021-03" db="EMBL/GenBank/DDBJ databases">
        <title>Whole genome sequence of Streptomyces bomunensis MMS17-BM035.</title>
        <authorList>
            <person name="Lee J.H."/>
        </authorList>
    </citation>
    <scope>NUCLEOTIDE SEQUENCE</scope>
    <source>
        <strain evidence="1">MMS17-BM035</strain>
    </source>
</reference>
<accession>A0A940MGJ1</accession>
<evidence type="ECO:0000313" key="2">
    <source>
        <dbReference type="Proteomes" id="UP000670475"/>
    </source>
</evidence>
<gene>
    <name evidence="1" type="ORF">JFN87_20710</name>
</gene>
<dbReference type="AlphaFoldDB" id="A0A940MGJ1"/>
<dbReference type="EMBL" id="JAGIQL010000090">
    <property type="protein sequence ID" value="MBP0459896.1"/>
    <property type="molecule type" value="Genomic_DNA"/>
</dbReference>
<evidence type="ECO:0000313" key="1">
    <source>
        <dbReference type="EMBL" id="MBP0459896.1"/>
    </source>
</evidence>
<sequence length="242" mass="24332">MALLVLGLGLIGGAIAGNRLLAGDQARPTSVSRFDAARALWHSTPVDTLFPPVLDGAGAGPDGADRTWTRLGVAPDSGCAGALDPALAAAVRTAGCLRVVRATYQDATSSDVTTVGLVFTKASPAAMSALRTAFAGRHVAENTSLLPAAYPVPGTAAASFGSRQRATWSIDVLTGAPVVVFSVTGFADGREVAAPEPAEHAMRPHGTSAAAQAGLGFEAAGIADRVERAVHARTAAAAAEAR</sequence>